<keyword evidence="3" id="KW-0677">Repeat</keyword>
<dbReference type="InterPro" id="IPR015919">
    <property type="entry name" value="Cadherin-like_sf"/>
</dbReference>
<name>A0A8R1UB96_PRIPA</name>
<evidence type="ECO:0000256" key="1">
    <source>
        <dbReference type="ARBA" id="ARBA00004370"/>
    </source>
</evidence>
<evidence type="ECO:0000313" key="12">
    <source>
        <dbReference type="EnsemblMetazoa" id="PPA14862.1"/>
    </source>
</evidence>
<reference evidence="13" key="1">
    <citation type="journal article" date="2008" name="Nat. Genet.">
        <title>The Pristionchus pacificus genome provides a unique perspective on nematode lifestyle and parasitism.</title>
        <authorList>
            <person name="Dieterich C."/>
            <person name="Clifton S.W."/>
            <person name="Schuster L.N."/>
            <person name="Chinwalla A."/>
            <person name="Delehaunty K."/>
            <person name="Dinkelacker I."/>
            <person name="Fulton L."/>
            <person name="Fulton R."/>
            <person name="Godfrey J."/>
            <person name="Minx P."/>
            <person name="Mitreva M."/>
            <person name="Roeseler W."/>
            <person name="Tian H."/>
            <person name="Witte H."/>
            <person name="Yang S.P."/>
            <person name="Wilson R.K."/>
            <person name="Sommer R.J."/>
        </authorList>
    </citation>
    <scope>NUCLEOTIDE SEQUENCE [LARGE SCALE GENOMIC DNA]</scope>
    <source>
        <strain evidence="13">PS312</strain>
    </source>
</reference>
<evidence type="ECO:0000256" key="6">
    <source>
        <dbReference type="ARBA" id="ARBA00022989"/>
    </source>
</evidence>
<evidence type="ECO:0000259" key="11">
    <source>
        <dbReference type="PROSITE" id="PS50268"/>
    </source>
</evidence>
<dbReference type="OrthoDB" id="6252479at2759"/>
<evidence type="ECO:0000313" key="13">
    <source>
        <dbReference type="Proteomes" id="UP000005239"/>
    </source>
</evidence>
<proteinExistence type="predicted"/>
<evidence type="ECO:0000256" key="2">
    <source>
        <dbReference type="ARBA" id="ARBA00022692"/>
    </source>
</evidence>
<keyword evidence="8" id="KW-0325">Glycoprotein</keyword>
<evidence type="ECO:0000256" key="9">
    <source>
        <dbReference type="PROSITE-ProRule" id="PRU00043"/>
    </source>
</evidence>
<dbReference type="GO" id="GO:0007156">
    <property type="term" value="P:homophilic cell adhesion via plasma membrane adhesion molecules"/>
    <property type="evidence" value="ECO:0007669"/>
    <property type="project" value="InterPro"/>
</dbReference>
<dbReference type="EnsemblMetazoa" id="PPA14862.1">
    <property type="protein sequence ID" value="PPA14862.1"/>
    <property type="gene ID" value="WBGene00104416"/>
</dbReference>
<evidence type="ECO:0000256" key="8">
    <source>
        <dbReference type="ARBA" id="ARBA00023180"/>
    </source>
</evidence>
<dbReference type="PANTHER" id="PTHR24026:SF136">
    <property type="entry name" value="PROTOCADHERIN-23"/>
    <property type="match status" value="1"/>
</dbReference>
<keyword evidence="13" id="KW-1185">Reference proteome</keyword>
<dbReference type="CDD" id="cd11304">
    <property type="entry name" value="Cadherin_repeat"/>
    <property type="match status" value="4"/>
</dbReference>
<evidence type="ECO:0000256" key="5">
    <source>
        <dbReference type="ARBA" id="ARBA00022889"/>
    </source>
</evidence>
<dbReference type="PRINTS" id="PR00205">
    <property type="entry name" value="CADHERIN"/>
</dbReference>
<keyword evidence="4 9" id="KW-0106">Calcium</keyword>
<dbReference type="PROSITE" id="PS50268">
    <property type="entry name" value="CADHERIN_2"/>
    <property type="match status" value="4"/>
</dbReference>
<evidence type="ECO:0000256" key="10">
    <source>
        <dbReference type="SAM" id="MobiDB-lite"/>
    </source>
</evidence>
<protein>
    <recommendedName>
        <fullName evidence="11">Cadherin domain-containing protein</fullName>
    </recommendedName>
</protein>
<dbReference type="SMART" id="SM00112">
    <property type="entry name" value="CA"/>
    <property type="match status" value="4"/>
</dbReference>
<feature type="region of interest" description="Disordered" evidence="10">
    <location>
        <begin position="140"/>
        <end position="257"/>
    </location>
</feature>
<dbReference type="PANTHER" id="PTHR24026">
    <property type="entry name" value="FAT ATYPICAL CADHERIN-RELATED"/>
    <property type="match status" value="1"/>
</dbReference>
<keyword evidence="5" id="KW-0130">Cell adhesion</keyword>
<evidence type="ECO:0000256" key="4">
    <source>
        <dbReference type="ARBA" id="ARBA00022837"/>
    </source>
</evidence>
<keyword evidence="2" id="KW-0812">Transmembrane</keyword>
<feature type="domain" description="Cadherin" evidence="11">
    <location>
        <begin position="894"/>
        <end position="995"/>
    </location>
</feature>
<dbReference type="InterPro" id="IPR020894">
    <property type="entry name" value="Cadherin_CS"/>
</dbReference>
<dbReference type="AlphaFoldDB" id="A0A8R1UB96"/>
<dbReference type="Gene3D" id="2.60.40.60">
    <property type="entry name" value="Cadherins"/>
    <property type="match status" value="4"/>
</dbReference>
<gene>
    <name evidence="12" type="primary">WBGene00104416</name>
</gene>
<feature type="domain" description="Cadherin" evidence="11">
    <location>
        <begin position="426"/>
        <end position="463"/>
    </location>
</feature>
<feature type="compositionally biased region" description="Low complexity" evidence="10">
    <location>
        <begin position="187"/>
        <end position="257"/>
    </location>
</feature>
<dbReference type="PROSITE" id="PS00232">
    <property type="entry name" value="CADHERIN_1"/>
    <property type="match status" value="2"/>
</dbReference>
<keyword evidence="7" id="KW-0472">Membrane</keyword>
<evidence type="ECO:0000256" key="3">
    <source>
        <dbReference type="ARBA" id="ARBA00022737"/>
    </source>
</evidence>
<dbReference type="InterPro" id="IPR002126">
    <property type="entry name" value="Cadherin-like_dom"/>
</dbReference>
<sequence length="1170" mass="127716">GSLLHDDPLLDDEYRSHFVESNYDFMIPEGQQEKPSIAAILSFVSDPAVESPTFSIHDDFDWFTIGSQKSQVNGEGILETEVSIDTKEGVLIDSKRVDGENYSLQVTGISGNRSVSVPVRVDILPSFGVIKVMSEDIKSQSTKKEDESEIAVDSREEIEGREVKTSPKITPTTTELTTTEITREEPTTTSFPTTVSTTTTTQTTTVPTTVSTTPTTISSTSTETTPVTVPSTTVTTTESTTTSTTTEPSTTSTSQLTTTATVPIRLNIEGLSESGSIPVMTSLSKGELINNFAITVERDGRPDGTLFNVTVDRSDLFDIQPKSVEQGGKAFLFVRNPHLIREIKGLTITIKAASSLTSDSTSLPIFLITDSSSEIIRFSIPESSSNGIKIGDLPDRSIERILALDGLPFNLVKSSLFLSCETPQCLDRETNDHYEFFVKFTDSAYPIPVVVSVSDINDNPPTISLTEHIIRVASNRLLNPVAVFISDLDSSSDSNAILLTGDASHYFTVKHIEEGIYDLQLTSSPSNGNYSLTVTVVDTTHPEFPSHSIDVAIVVQRGKARFRKELYERTLAADKITSGDSLLRLELEGVPIDEVDIMCLGGNPGWITVEPYGGKMSVATLPRKGIEGGEFTVVMGAIDRETSELVADTRVKITVEGGVKKEKKILSPFHKNIYTFKTIREHSESDSHSSFSVDLDVRNSSVSPSLIPSSLFALDSNGISTSFPISSLSLNGSTLSIERSSFANLRLLQIEVEAEEQTASVLIFFSSSSIVMERLRRERSRPLFAIPEGTEDDPIEISMMEESPSGTVVAVFPATDVSKGENVETRLEGEMKEFFHIQQTTGALIIAHPFDLESLSSPFFNLSLLAGEEPFESRLSLHFTVLNIDDNPPIVHTDSRMINTTIWENAALSSRVAIIKASDIDSPSLRFTLVGEKADKFAVKSSEEGGIITIEKEIDREEDGDQLSLIVLVIDSAGHTAEAMVNIRIMDVNDNSPSFVSIHSTQLKAVENWGEGRLLSILTAEDEDEGENGRVMYRLTQSSPYISIDKLTGELKLARNLIGMAGVEIGMTVMAHDMGSPQRSTLLNLTVSILESMGKESLTPKIINLPEDFVIQVNDQSPIRSRVFTVSALSPSGGKEGLKYDLLVSSPSLLSSSFLLHLSHQLHQKQVGWM</sequence>
<feature type="domain" description="Cadherin" evidence="11">
    <location>
        <begin position="1007"/>
        <end position="1102"/>
    </location>
</feature>
<dbReference type="Proteomes" id="UP000005239">
    <property type="component" value="Unassembled WGS sequence"/>
</dbReference>
<reference evidence="12" key="2">
    <citation type="submission" date="2022-06" db="UniProtKB">
        <authorList>
            <consortium name="EnsemblMetazoa"/>
        </authorList>
    </citation>
    <scope>IDENTIFICATION</scope>
    <source>
        <strain evidence="12">PS312</strain>
    </source>
</reference>
<comment type="subcellular location">
    <subcellularLocation>
        <location evidence="1">Membrane</location>
    </subcellularLocation>
</comment>
<evidence type="ECO:0000256" key="7">
    <source>
        <dbReference type="ARBA" id="ARBA00023136"/>
    </source>
</evidence>
<organism evidence="12 13">
    <name type="scientific">Pristionchus pacificus</name>
    <name type="common">Parasitic nematode worm</name>
    <dbReference type="NCBI Taxonomy" id="54126"/>
    <lineage>
        <taxon>Eukaryota</taxon>
        <taxon>Metazoa</taxon>
        <taxon>Ecdysozoa</taxon>
        <taxon>Nematoda</taxon>
        <taxon>Chromadorea</taxon>
        <taxon>Rhabditida</taxon>
        <taxon>Rhabditina</taxon>
        <taxon>Diplogasteromorpha</taxon>
        <taxon>Diplogasteroidea</taxon>
        <taxon>Neodiplogasteridae</taxon>
        <taxon>Pristionchus</taxon>
    </lineage>
</organism>
<dbReference type="GO" id="GO:0005509">
    <property type="term" value="F:calcium ion binding"/>
    <property type="evidence" value="ECO:0007669"/>
    <property type="project" value="UniProtKB-UniRule"/>
</dbReference>
<dbReference type="SUPFAM" id="SSF49313">
    <property type="entry name" value="Cadherin-like"/>
    <property type="match status" value="4"/>
</dbReference>
<accession>A0A8R1UB96</accession>
<dbReference type="GO" id="GO:0005886">
    <property type="term" value="C:plasma membrane"/>
    <property type="evidence" value="ECO:0007669"/>
    <property type="project" value="InterPro"/>
</dbReference>
<feature type="compositionally biased region" description="Basic and acidic residues" evidence="10">
    <location>
        <begin position="140"/>
        <end position="165"/>
    </location>
</feature>
<keyword evidence="6" id="KW-1133">Transmembrane helix</keyword>
<feature type="domain" description="Cadherin" evidence="11">
    <location>
        <begin position="791"/>
        <end position="891"/>
    </location>
</feature>
<feature type="compositionally biased region" description="Low complexity" evidence="10">
    <location>
        <begin position="169"/>
        <end position="180"/>
    </location>
</feature>